<dbReference type="InParanoid" id="A0A067QHY7"/>
<sequence>MNISSSCKQTESAMRKWRWTHFSDSAVEHVGHMHTIEKRRISGSPKSWALLYCVNFSIMPGKFQMTGQQKEISSPWSITLAVLIIVSLHEQCMAQFGSFYIMKMLRC</sequence>
<evidence type="ECO:0000313" key="1">
    <source>
        <dbReference type="EMBL" id="KDR08057.1"/>
    </source>
</evidence>
<keyword evidence="2" id="KW-1185">Reference proteome</keyword>
<evidence type="ECO:0000313" key="2">
    <source>
        <dbReference type="Proteomes" id="UP000027135"/>
    </source>
</evidence>
<proteinExistence type="predicted"/>
<dbReference type="AlphaFoldDB" id="A0A067QHY7"/>
<organism evidence="1 2">
    <name type="scientific">Zootermopsis nevadensis</name>
    <name type="common">Dampwood termite</name>
    <dbReference type="NCBI Taxonomy" id="136037"/>
    <lineage>
        <taxon>Eukaryota</taxon>
        <taxon>Metazoa</taxon>
        <taxon>Ecdysozoa</taxon>
        <taxon>Arthropoda</taxon>
        <taxon>Hexapoda</taxon>
        <taxon>Insecta</taxon>
        <taxon>Pterygota</taxon>
        <taxon>Neoptera</taxon>
        <taxon>Polyneoptera</taxon>
        <taxon>Dictyoptera</taxon>
        <taxon>Blattodea</taxon>
        <taxon>Blattoidea</taxon>
        <taxon>Termitoidae</taxon>
        <taxon>Termopsidae</taxon>
        <taxon>Zootermopsis</taxon>
    </lineage>
</organism>
<accession>A0A067QHY7</accession>
<gene>
    <name evidence="1" type="ORF">L798_02214</name>
</gene>
<dbReference type="Proteomes" id="UP000027135">
    <property type="component" value="Unassembled WGS sequence"/>
</dbReference>
<reference evidence="1 2" key="1">
    <citation type="journal article" date="2014" name="Nat. Commun.">
        <title>Molecular traces of alternative social organization in a termite genome.</title>
        <authorList>
            <person name="Terrapon N."/>
            <person name="Li C."/>
            <person name="Robertson H.M."/>
            <person name="Ji L."/>
            <person name="Meng X."/>
            <person name="Booth W."/>
            <person name="Chen Z."/>
            <person name="Childers C.P."/>
            <person name="Glastad K.M."/>
            <person name="Gokhale K."/>
            <person name="Gowin J."/>
            <person name="Gronenberg W."/>
            <person name="Hermansen R.A."/>
            <person name="Hu H."/>
            <person name="Hunt B.G."/>
            <person name="Huylmans A.K."/>
            <person name="Khalil S.M."/>
            <person name="Mitchell R.D."/>
            <person name="Munoz-Torres M.C."/>
            <person name="Mustard J.A."/>
            <person name="Pan H."/>
            <person name="Reese J.T."/>
            <person name="Scharf M.E."/>
            <person name="Sun F."/>
            <person name="Vogel H."/>
            <person name="Xiao J."/>
            <person name="Yang W."/>
            <person name="Yang Z."/>
            <person name="Yang Z."/>
            <person name="Zhou J."/>
            <person name="Zhu J."/>
            <person name="Brent C.S."/>
            <person name="Elsik C.G."/>
            <person name="Goodisman M.A."/>
            <person name="Liberles D.A."/>
            <person name="Roe R.M."/>
            <person name="Vargo E.L."/>
            <person name="Vilcinskas A."/>
            <person name="Wang J."/>
            <person name="Bornberg-Bauer E."/>
            <person name="Korb J."/>
            <person name="Zhang G."/>
            <person name="Liebig J."/>
        </authorList>
    </citation>
    <scope>NUCLEOTIDE SEQUENCE [LARGE SCALE GENOMIC DNA]</scope>
    <source>
        <tissue evidence="1">Whole organism</tissue>
    </source>
</reference>
<dbReference type="EMBL" id="KK853376">
    <property type="protein sequence ID" value="KDR08057.1"/>
    <property type="molecule type" value="Genomic_DNA"/>
</dbReference>
<protein>
    <submittedName>
        <fullName evidence="1">Uncharacterized protein</fullName>
    </submittedName>
</protein>
<name>A0A067QHY7_ZOONE</name>